<proteinExistence type="predicted"/>
<accession>A0ACB8BUM6</accession>
<evidence type="ECO:0000313" key="1">
    <source>
        <dbReference type="EMBL" id="KAH7929680.1"/>
    </source>
</evidence>
<keyword evidence="2" id="KW-1185">Reference proteome</keyword>
<comment type="caution">
    <text evidence="1">The sequence shown here is derived from an EMBL/GenBank/DDBJ whole genome shotgun (WGS) entry which is preliminary data.</text>
</comment>
<sequence length="354" mass="39090">MSLDNSPEISKGIKNTEPHSSTAQCSSGDTALPPPKHVPMDSTPCSSASSSSSFAPRPFPPPALADVPVEYIVDQLRNLAPLYWNRPETADCTIIVPVPHHRVRSAQTLDSPFTSSDSSPESSTRCKIDPAGTGRRVTEPAIHVVPRMTMKLHMDYLSAQSSFLRGLFSGASPLDLIHTSAEAPSSPSSRRPSGPFHVPPNRLPRLLPSPPSHPVVFLPVPDPSSIHLIFHWMYFGRTKHIEECLNQGVVHWEGIARNVEYLGLPTEIKVFLGRWYSNWLLPTCNRDGYAPYASDDDSDADLDEEDEDDEDNYSTSSSKTDEDLVAIEEFERGRTRTIRPLARMGCKQYQACAA</sequence>
<protein>
    <submittedName>
        <fullName evidence="1">Uncharacterized protein</fullName>
    </submittedName>
</protein>
<dbReference type="EMBL" id="MU266339">
    <property type="protein sequence ID" value="KAH7929680.1"/>
    <property type="molecule type" value="Genomic_DNA"/>
</dbReference>
<dbReference type="Proteomes" id="UP000790709">
    <property type="component" value="Unassembled WGS sequence"/>
</dbReference>
<reference evidence="1" key="1">
    <citation type="journal article" date="2021" name="New Phytol.">
        <title>Evolutionary innovations through gain and loss of genes in the ectomycorrhizal Boletales.</title>
        <authorList>
            <person name="Wu G."/>
            <person name="Miyauchi S."/>
            <person name="Morin E."/>
            <person name="Kuo A."/>
            <person name="Drula E."/>
            <person name="Varga T."/>
            <person name="Kohler A."/>
            <person name="Feng B."/>
            <person name="Cao Y."/>
            <person name="Lipzen A."/>
            <person name="Daum C."/>
            <person name="Hundley H."/>
            <person name="Pangilinan J."/>
            <person name="Johnson J."/>
            <person name="Barry K."/>
            <person name="LaButti K."/>
            <person name="Ng V."/>
            <person name="Ahrendt S."/>
            <person name="Min B."/>
            <person name="Choi I.G."/>
            <person name="Park H."/>
            <person name="Plett J.M."/>
            <person name="Magnuson J."/>
            <person name="Spatafora J.W."/>
            <person name="Nagy L.G."/>
            <person name="Henrissat B."/>
            <person name="Grigoriev I.V."/>
            <person name="Yang Z.L."/>
            <person name="Xu J."/>
            <person name="Martin F.M."/>
        </authorList>
    </citation>
    <scope>NUCLEOTIDE SEQUENCE</scope>
    <source>
        <strain evidence="1">KUC20120723A-06</strain>
    </source>
</reference>
<evidence type="ECO:0000313" key="2">
    <source>
        <dbReference type="Proteomes" id="UP000790709"/>
    </source>
</evidence>
<gene>
    <name evidence="1" type="ORF">BV22DRAFT_1102332</name>
</gene>
<name>A0ACB8BUM6_9AGAM</name>
<organism evidence="1 2">
    <name type="scientific">Leucogyrophana mollusca</name>
    <dbReference type="NCBI Taxonomy" id="85980"/>
    <lineage>
        <taxon>Eukaryota</taxon>
        <taxon>Fungi</taxon>
        <taxon>Dikarya</taxon>
        <taxon>Basidiomycota</taxon>
        <taxon>Agaricomycotina</taxon>
        <taxon>Agaricomycetes</taxon>
        <taxon>Agaricomycetidae</taxon>
        <taxon>Boletales</taxon>
        <taxon>Boletales incertae sedis</taxon>
        <taxon>Leucogyrophana</taxon>
    </lineage>
</organism>